<dbReference type="EMBL" id="BKCJ010976384">
    <property type="protein sequence ID" value="GFC58150.1"/>
    <property type="molecule type" value="Genomic_DNA"/>
</dbReference>
<reference evidence="2" key="1">
    <citation type="journal article" date="2019" name="Sci. Rep.">
        <title>Draft genome of Tanacetum cinerariifolium, the natural source of mosquito coil.</title>
        <authorList>
            <person name="Yamashiro T."/>
            <person name="Shiraishi A."/>
            <person name="Satake H."/>
            <person name="Nakayama K."/>
        </authorList>
    </citation>
    <scope>NUCLEOTIDE SEQUENCE</scope>
</reference>
<sequence>VQRAQMMRLLMMLKKSTEVPRKENGVKDPTKEGRERAQRNKFKSMFEQDKDANGNKIFTLVSAAVSTYVYLGGSILVNAATLPNADLSTDLLMPDLEDTADLQDSEIFSGAYDDEVEGAKTDFNNLELTIAVSPIPTTKIHKDHPKEQIIRDPLSALQT</sequence>
<evidence type="ECO:0000313" key="2">
    <source>
        <dbReference type="EMBL" id="GFC58150.1"/>
    </source>
</evidence>
<accession>A0A699PY38</accession>
<gene>
    <name evidence="2" type="ORF">Tci_830120</name>
</gene>
<proteinExistence type="predicted"/>
<feature type="region of interest" description="Disordered" evidence="1">
    <location>
        <begin position="18"/>
        <end position="39"/>
    </location>
</feature>
<comment type="caution">
    <text evidence="2">The sequence shown here is derived from an EMBL/GenBank/DDBJ whole genome shotgun (WGS) entry which is preliminary data.</text>
</comment>
<name>A0A699PY38_TANCI</name>
<organism evidence="2">
    <name type="scientific">Tanacetum cinerariifolium</name>
    <name type="common">Dalmatian daisy</name>
    <name type="synonym">Chrysanthemum cinerariifolium</name>
    <dbReference type="NCBI Taxonomy" id="118510"/>
    <lineage>
        <taxon>Eukaryota</taxon>
        <taxon>Viridiplantae</taxon>
        <taxon>Streptophyta</taxon>
        <taxon>Embryophyta</taxon>
        <taxon>Tracheophyta</taxon>
        <taxon>Spermatophyta</taxon>
        <taxon>Magnoliopsida</taxon>
        <taxon>eudicotyledons</taxon>
        <taxon>Gunneridae</taxon>
        <taxon>Pentapetalae</taxon>
        <taxon>asterids</taxon>
        <taxon>campanulids</taxon>
        <taxon>Asterales</taxon>
        <taxon>Asteraceae</taxon>
        <taxon>Asteroideae</taxon>
        <taxon>Anthemideae</taxon>
        <taxon>Anthemidinae</taxon>
        <taxon>Tanacetum</taxon>
    </lineage>
</organism>
<evidence type="ECO:0000256" key="1">
    <source>
        <dbReference type="SAM" id="MobiDB-lite"/>
    </source>
</evidence>
<protein>
    <submittedName>
        <fullName evidence="2">Uncharacterized protein</fullName>
    </submittedName>
</protein>
<feature type="non-terminal residue" evidence="2">
    <location>
        <position position="159"/>
    </location>
</feature>
<dbReference type="AlphaFoldDB" id="A0A699PY38"/>
<feature type="non-terminal residue" evidence="2">
    <location>
        <position position="1"/>
    </location>
</feature>